<dbReference type="AlphaFoldDB" id="A0A366HWJ7"/>
<name>A0A366HWJ7_9FIRM</name>
<evidence type="ECO:0000313" key="2">
    <source>
        <dbReference type="Proteomes" id="UP000253490"/>
    </source>
</evidence>
<evidence type="ECO:0000313" key="1">
    <source>
        <dbReference type="EMBL" id="RBP57654.1"/>
    </source>
</evidence>
<gene>
    <name evidence="1" type="ORF">DES36_12724</name>
</gene>
<reference evidence="1 2" key="1">
    <citation type="submission" date="2018-06" db="EMBL/GenBank/DDBJ databases">
        <title>Genomic Encyclopedia of Type Strains, Phase IV (KMG-IV): sequencing the most valuable type-strain genomes for metagenomic binning, comparative biology and taxonomic classification.</title>
        <authorList>
            <person name="Goeker M."/>
        </authorList>
    </citation>
    <scope>NUCLEOTIDE SEQUENCE [LARGE SCALE GENOMIC DNA]</scope>
    <source>
        <strain evidence="1 2">DSM 22112</strain>
    </source>
</reference>
<organism evidence="1 2">
    <name type="scientific">Alkalibaculum bacchi</name>
    <dbReference type="NCBI Taxonomy" id="645887"/>
    <lineage>
        <taxon>Bacteria</taxon>
        <taxon>Bacillati</taxon>
        <taxon>Bacillota</taxon>
        <taxon>Clostridia</taxon>
        <taxon>Eubacteriales</taxon>
        <taxon>Eubacteriaceae</taxon>
        <taxon>Alkalibaculum</taxon>
    </lineage>
</organism>
<comment type="caution">
    <text evidence="1">The sequence shown here is derived from an EMBL/GenBank/DDBJ whole genome shotgun (WGS) entry which is preliminary data.</text>
</comment>
<keyword evidence="2" id="KW-1185">Reference proteome</keyword>
<dbReference type="RefSeq" id="WP_113921836.1">
    <property type="nucleotide sequence ID" value="NZ_QNRX01000027.1"/>
</dbReference>
<protein>
    <submittedName>
        <fullName evidence="1">Uncharacterized protein</fullName>
    </submittedName>
</protein>
<dbReference type="EMBL" id="QNRX01000027">
    <property type="protein sequence ID" value="RBP57654.1"/>
    <property type="molecule type" value="Genomic_DNA"/>
</dbReference>
<dbReference type="Proteomes" id="UP000253490">
    <property type="component" value="Unassembled WGS sequence"/>
</dbReference>
<sequence length="73" mass="8341">MTKYYIIMTGEADKKWGLLDSSSNEVIKTFDNKEKAIQYVNQLCSSENACSIVINDQTTHQYYSEDSDSMTNT</sequence>
<proteinExistence type="predicted"/>
<accession>A0A366HWJ7</accession>